<dbReference type="Proteomes" id="UP000000591">
    <property type="component" value="Chromosome VI"/>
</dbReference>
<dbReference type="FunCoup" id="Q754U0">
    <property type="interactions" value="108"/>
</dbReference>
<dbReference type="InterPro" id="IPR042511">
    <property type="entry name" value="Sld3"/>
</dbReference>
<dbReference type="RefSeq" id="NP_985529.1">
    <property type="nucleotide sequence ID" value="NM_210883.1"/>
</dbReference>
<evidence type="ECO:0000256" key="1">
    <source>
        <dbReference type="SAM" id="MobiDB-lite"/>
    </source>
</evidence>
<evidence type="ECO:0000313" key="5">
    <source>
        <dbReference type="Proteomes" id="UP000000591"/>
    </source>
</evidence>
<proteinExistence type="predicted"/>
<dbReference type="InterPro" id="IPR041393">
    <property type="entry name" value="Sld3_N"/>
</dbReference>
<organism evidence="4 5">
    <name type="scientific">Eremothecium gossypii (strain ATCC 10895 / CBS 109.51 / FGSC 9923 / NRRL Y-1056)</name>
    <name type="common">Yeast</name>
    <name type="synonym">Ashbya gossypii</name>
    <dbReference type="NCBI Taxonomy" id="284811"/>
    <lineage>
        <taxon>Eukaryota</taxon>
        <taxon>Fungi</taxon>
        <taxon>Dikarya</taxon>
        <taxon>Ascomycota</taxon>
        <taxon>Saccharomycotina</taxon>
        <taxon>Saccharomycetes</taxon>
        <taxon>Saccharomycetales</taxon>
        <taxon>Saccharomycetaceae</taxon>
        <taxon>Eremothecium</taxon>
    </lineage>
</organism>
<keyword evidence="5" id="KW-1185">Reference proteome</keyword>
<feature type="domain" description="DNA replication regulator Sld3 C-terminal" evidence="2">
    <location>
        <begin position="161"/>
        <end position="198"/>
    </location>
</feature>
<dbReference type="PANTHER" id="PTHR28067">
    <property type="entry name" value="DNA REPLICATION REGULATOR SLD3"/>
    <property type="match status" value="1"/>
</dbReference>
<feature type="region of interest" description="Disordered" evidence="1">
    <location>
        <begin position="432"/>
        <end position="474"/>
    </location>
</feature>
<dbReference type="OrthoDB" id="5395343at2759"/>
<gene>
    <name evidence="4" type="ORF">AGOS_AFL019C</name>
</gene>
<dbReference type="GO" id="GO:0006270">
    <property type="term" value="P:DNA replication initiation"/>
    <property type="evidence" value="ECO:0000318"/>
    <property type="project" value="GO_Central"/>
</dbReference>
<dbReference type="GO" id="GO:0031261">
    <property type="term" value="C:DNA replication preinitiation complex"/>
    <property type="evidence" value="ECO:0000318"/>
    <property type="project" value="GO_Central"/>
</dbReference>
<dbReference type="HOGENOM" id="CLU_409479_0_0_1"/>
<dbReference type="KEGG" id="ago:AGOS_AFL019C"/>
<dbReference type="Pfam" id="PF08639">
    <property type="entry name" value="Sld3_STD"/>
    <property type="match status" value="2"/>
</dbReference>
<sequence length="671" mass="75113">MDLNTVCLIGSFVRVPRNLIFREEEPRIVEGAALPDTVVREISNKDVTIKHLLKTGDGHAYMVERYYGETWVLWCVEAPADQTLYEKSYKRHTRACYEAKTLAEWERYDVPELLGFWQEDVDSEPDLNAYEGLELDMKPPDALPAPTAIPAVSGDYADPQLYLNKKYYEALFQLRIPLAFFVKSKLARAKNLCSNVSACSYEQAVATLAQDFQEFDRRHSTENFGLLRYALPQFAQELRTRCVKDEFKLNMDHLDDTSSEYAAELAQILKIRELKLQLIMHIELIALRSLDGRFRDFEARYENTLTKRSLNTLRTKRIYSRKSTKEKKKAVKPLELDVCEQLDLLLDKMAIIDILLSTESSVSKNGAPSNKNETHELLAEHKRNLSRDGKEESSLGFIRYVLVPYWSRKIPNVTAFITKKIKGLNMQRCAVSSSQSSSIQEGSTTTSRRSSFSSNLPISSTPSSPSIPTTSSGSSVIAPKLMKAKANSNLLEFLESESSLNKHPSTLSKSNSDLALNRLQKRQLAVTDLAASATRNGSYEGIGNSSKGANRSFISAKQSFKRASKRKLDQITESKVGANTGVVQITATPARTLAKPAAEKMTIVKSPFSEAKQATSLVEIAATPLRNHPESSSAPVFEQHGIVKTPVNRDNDASGINKPKAKKVRRRLFAP</sequence>
<dbReference type="Gene3D" id="1.20.58.2130">
    <property type="match status" value="2"/>
</dbReference>
<protein>
    <submittedName>
        <fullName evidence="4">AFL019Cp</fullName>
    </submittedName>
</protein>
<evidence type="ECO:0000259" key="2">
    <source>
        <dbReference type="Pfam" id="PF08639"/>
    </source>
</evidence>
<reference evidence="4 5" key="1">
    <citation type="journal article" date="2004" name="Science">
        <title>The Ashbya gossypii genome as a tool for mapping the ancient Saccharomyces cerevisiae genome.</title>
        <authorList>
            <person name="Dietrich F.S."/>
            <person name="Voegeli S."/>
            <person name="Brachat S."/>
            <person name="Lerch A."/>
            <person name="Gates K."/>
            <person name="Steiner S."/>
            <person name="Mohr C."/>
            <person name="Pohlmann R."/>
            <person name="Luedi P."/>
            <person name="Choi S."/>
            <person name="Wing R.A."/>
            <person name="Flavier A."/>
            <person name="Gaffney T.D."/>
            <person name="Philippsen P."/>
        </authorList>
    </citation>
    <scope>NUCLEOTIDE SEQUENCE [LARGE SCALE GENOMIC DNA]</scope>
    <source>
        <strain evidence="5">ATCC 10895 / CBS 109.51 / FGSC 9923 / NRRL Y-1056</strain>
    </source>
</reference>
<dbReference type="Pfam" id="PF18523">
    <property type="entry name" value="Sld3_N"/>
    <property type="match status" value="1"/>
</dbReference>
<accession>Q754U0</accession>
<feature type="domain" description="Sld3 N-terminal" evidence="3">
    <location>
        <begin position="8"/>
        <end position="119"/>
    </location>
</feature>
<dbReference type="AlphaFoldDB" id="Q754U0"/>
<dbReference type="OMA" id="KNMCKAA"/>
<evidence type="ECO:0000313" key="4">
    <source>
        <dbReference type="EMBL" id="AAS53353.1"/>
    </source>
</evidence>
<evidence type="ECO:0000259" key="3">
    <source>
        <dbReference type="Pfam" id="PF18523"/>
    </source>
</evidence>
<dbReference type="InterPro" id="IPR013948">
    <property type="entry name" value="DNA_replication_reg_Sld3_C"/>
</dbReference>
<name>Q754U0_EREGS</name>
<reference evidence="5" key="2">
    <citation type="journal article" date="2013" name="G3 (Bethesda)">
        <title>Genomes of Ashbya fungi isolated from insects reveal four mating-type loci, numerous translocations, lack of transposons, and distinct gene duplications.</title>
        <authorList>
            <person name="Dietrich F.S."/>
            <person name="Voegeli S."/>
            <person name="Kuo S."/>
            <person name="Philippsen P."/>
        </authorList>
    </citation>
    <scope>GENOME REANNOTATION</scope>
    <source>
        <strain evidence="5">ATCC 10895 / CBS 109.51 / FGSC 9923 / NRRL Y-1056</strain>
    </source>
</reference>
<dbReference type="EMBL" id="AE016819">
    <property type="protein sequence ID" value="AAS53353.1"/>
    <property type="molecule type" value="Genomic_DNA"/>
</dbReference>
<feature type="compositionally biased region" description="Basic residues" evidence="1">
    <location>
        <begin position="659"/>
        <end position="671"/>
    </location>
</feature>
<feature type="region of interest" description="Disordered" evidence="1">
    <location>
        <begin position="627"/>
        <end position="671"/>
    </location>
</feature>
<dbReference type="eggNOG" id="ENOG502RE09">
    <property type="taxonomic scope" value="Eukaryota"/>
</dbReference>
<dbReference type="InParanoid" id="Q754U0"/>
<dbReference type="PANTHER" id="PTHR28067:SF1">
    <property type="entry name" value="DNA REPLICATION REGULATOR SLD3"/>
    <property type="match status" value="1"/>
</dbReference>
<dbReference type="GeneID" id="4621762"/>
<feature type="domain" description="DNA replication regulator Sld3 C-terminal" evidence="2">
    <location>
        <begin position="257"/>
        <end position="646"/>
    </location>
</feature>
<dbReference type="STRING" id="284811.Q754U0"/>